<gene>
    <name evidence="2" type="ORF">EIN_123820</name>
</gene>
<dbReference type="KEGG" id="eiv:EIN_123820"/>
<dbReference type="GeneID" id="14891314"/>
<dbReference type="RefSeq" id="XP_004259122.1">
    <property type="nucleotide sequence ID" value="XM_004259074.1"/>
</dbReference>
<dbReference type="PANTHER" id="PTHR34078">
    <property type="entry name" value="EXPRESSED PROTEIN"/>
    <property type="match status" value="1"/>
</dbReference>
<keyword evidence="3" id="KW-1185">Reference proteome</keyword>
<reference evidence="2 3" key="1">
    <citation type="submission" date="2012-10" db="EMBL/GenBank/DDBJ databases">
        <authorList>
            <person name="Zafar N."/>
            <person name="Inman J."/>
            <person name="Hall N."/>
            <person name="Lorenzi H."/>
            <person name="Caler E."/>
        </authorList>
    </citation>
    <scope>NUCLEOTIDE SEQUENCE [LARGE SCALE GENOMIC DNA]</scope>
    <source>
        <strain evidence="2 3">IP1</strain>
    </source>
</reference>
<protein>
    <submittedName>
        <fullName evidence="2">Uncharacterized protein</fullName>
    </submittedName>
</protein>
<evidence type="ECO:0000313" key="3">
    <source>
        <dbReference type="Proteomes" id="UP000014680"/>
    </source>
</evidence>
<dbReference type="Proteomes" id="UP000014680">
    <property type="component" value="Unassembled WGS sequence"/>
</dbReference>
<feature type="transmembrane region" description="Helical" evidence="1">
    <location>
        <begin position="71"/>
        <end position="93"/>
    </location>
</feature>
<dbReference type="EMBL" id="KB206380">
    <property type="protein sequence ID" value="ELP92351.1"/>
    <property type="molecule type" value="Genomic_DNA"/>
</dbReference>
<feature type="transmembrane region" description="Helical" evidence="1">
    <location>
        <begin position="105"/>
        <end position="128"/>
    </location>
</feature>
<name>A0A0A1UEL5_ENTIV</name>
<sequence length="129" mass="14440">MQGVNQNGYSQLPPMVPPPTYVQPTVVQPVYVAAPPQQQYINGVYPQQYSEQPIFVGQAQTTQPQNDSAQSLTICLFICGFFFVLLWPFAFIASRKSRNQSTRNLGTSALIAFFIYVLIITITFPIIFA</sequence>
<keyword evidence="1" id="KW-1133">Transmembrane helix</keyword>
<organism evidence="2 3">
    <name type="scientific">Entamoeba invadens IP1</name>
    <dbReference type="NCBI Taxonomy" id="370355"/>
    <lineage>
        <taxon>Eukaryota</taxon>
        <taxon>Amoebozoa</taxon>
        <taxon>Evosea</taxon>
        <taxon>Archamoebae</taxon>
        <taxon>Mastigamoebida</taxon>
        <taxon>Entamoebidae</taxon>
        <taxon>Entamoeba</taxon>
    </lineage>
</organism>
<dbReference type="PANTHER" id="PTHR34078:SF3">
    <property type="entry name" value="TRANSMEMBRANE PROTEIN"/>
    <property type="match status" value="1"/>
</dbReference>
<proteinExistence type="predicted"/>
<dbReference type="VEuPathDB" id="AmoebaDB:EIN_123820"/>
<evidence type="ECO:0000256" key="1">
    <source>
        <dbReference type="SAM" id="Phobius"/>
    </source>
</evidence>
<evidence type="ECO:0000313" key="2">
    <source>
        <dbReference type="EMBL" id="ELP92351.1"/>
    </source>
</evidence>
<dbReference type="AlphaFoldDB" id="A0A0A1UEL5"/>
<keyword evidence="1" id="KW-0472">Membrane</keyword>
<keyword evidence="1" id="KW-0812">Transmembrane</keyword>
<accession>A0A0A1UEL5</accession>